<dbReference type="InterPro" id="IPR005234">
    <property type="entry name" value="ScpB_csome_segregation"/>
</dbReference>
<dbReference type="SUPFAM" id="SSF46785">
    <property type="entry name" value="Winged helix' DNA-binding domain"/>
    <property type="match status" value="1"/>
</dbReference>
<dbReference type="EMBL" id="PFRD01000081">
    <property type="protein sequence ID" value="PJC56098.1"/>
    <property type="molecule type" value="Genomic_DNA"/>
</dbReference>
<dbReference type="InterPro" id="IPR036388">
    <property type="entry name" value="WH-like_DNA-bd_sf"/>
</dbReference>
<dbReference type="PANTHER" id="PTHR34298">
    <property type="entry name" value="SEGREGATION AND CONDENSATION PROTEIN B"/>
    <property type="match status" value="1"/>
</dbReference>
<dbReference type="GO" id="GO:0051304">
    <property type="term" value="P:chromosome separation"/>
    <property type="evidence" value="ECO:0007669"/>
    <property type="project" value="InterPro"/>
</dbReference>
<dbReference type="PANTHER" id="PTHR34298:SF2">
    <property type="entry name" value="SEGREGATION AND CONDENSATION PROTEIN B"/>
    <property type="match status" value="1"/>
</dbReference>
<dbReference type="GO" id="GO:0051301">
    <property type="term" value="P:cell division"/>
    <property type="evidence" value="ECO:0007669"/>
    <property type="project" value="UniProtKB-KW"/>
</dbReference>
<sequence>MALSKLSTRLESGALRLIDTDSEIQLVTAPDMAPFIDEMQKADIKNDIGKAGAETLAIILYQKSITRAEIDRIRGVNSSFILRNLMIRGLVERTPTKTGHGFAFSITPALLSQLGITNAQNLTDFSRITDALETFVHDSEIANEANL</sequence>
<evidence type="ECO:0000313" key="5">
    <source>
        <dbReference type="EMBL" id="PJC56098.1"/>
    </source>
</evidence>
<dbReference type="Proteomes" id="UP000230391">
    <property type="component" value="Unassembled WGS sequence"/>
</dbReference>
<keyword evidence="4" id="KW-0131">Cell cycle</keyword>
<evidence type="ECO:0000256" key="2">
    <source>
        <dbReference type="ARBA" id="ARBA00022618"/>
    </source>
</evidence>
<reference evidence="6" key="1">
    <citation type="submission" date="2017-09" db="EMBL/GenBank/DDBJ databases">
        <title>Depth-based differentiation of microbial function through sediment-hosted aquifers and enrichment of novel symbionts in the deep terrestrial subsurface.</title>
        <authorList>
            <person name="Probst A.J."/>
            <person name="Ladd B."/>
            <person name="Jarett J.K."/>
            <person name="Geller-Mcgrath D.E."/>
            <person name="Sieber C.M.K."/>
            <person name="Emerson J.B."/>
            <person name="Anantharaman K."/>
            <person name="Thomas B.C."/>
            <person name="Malmstrom R."/>
            <person name="Stieglmeier M."/>
            <person name="Klingl A."/>
            <person name="Woyke T."/>
            <person name="Ryan C.M."/>
            <person name="Banfield J.F."/>
        </authorList>
    </citation>
    <scope>NUCLEOTIDE SEQUENCE [LARGE SCALE GENOMIC DNA]</scope>
</reference>
<evidence type="ECO:0008006" key="7">
    <source>
        <dbReference type="Google" id="ProtNLM"/>
    </source>
</evidence>
<organism evidence="5 6">
    <name type="scientific">Candidatus Kaiserbacteria bacterium CG_4_9_14_0_2_um_filter_41_32</name>
    <dbReference type="NCBI Taxonomy" id="1974601"/>
    <lineage>
        <taxon>Bacteria</taxon>
        <taxon>Candidatus Kaiseribacteriota</taxon>
    </lineage>
</organism>
<dbReference type="AlphaFoldDB" id="A0A2M8FEN1"/>
<keyword evidence="2" id="KW-0132">Cell division</keyword>
<dbReference type="Pfam" id="PF04079">
    <property type="entry name" value="SMC_ScpB"/>
    <property type="match status" value="1"/>
</dbReference>
<protein>
    <recommendedName>
        <fullName evidence="7">SMC-Scp complex subunit ScpB</fullName>
    </recommendedName>
</protein>
<evidence type="ECO:0000256" key="1">
    <source>
        <dbReference type="ARBA" id="ARBA00022490"/>
    </source>
</evidence>
<gene>
    <name evidence="5" type="ORF">CO026_02245</name>
</gene>
<comment type="caution">
    <text evidence="5">The sequence shown here is derived from an EMBL/GenBank/DDBJ whole genome shotgun (WGS) entry which is preliminary data.</text>
</comment>
<evidence type="ECO:0000256" key="4">
    <source>
        <dbReference type="ARBA" id="ARBA00023306"/>
    </source>
</evidence>
<proteinExistence type="predicted"/>
<keyword evidence="1" id="KW-0963">Cytoplasm</keyword>
<dbReference type="Gene3D" id="1.10.10.10">
    <property type="entry name" value="Winged helix-like DNA-binding domain superfamily/Winged helix DNA-binding domain"/>
    <property type="match status" value="1"/>
</dbReference>
<dbReference type="InterPro" id="IPR036390">
    <property type="entry name" value="WH_DNA-bd_sf"/>
</dbReference>
<keyword evidence="3" id="KW-0159">Chromosome partition</keyword>
<accession>A0A2M8FEN1</accession>
<evidence type="ECO:0000313" key="6">
    <source>
        <dbReference type="Proteomes" id="UP000230391"/>
    </source>
</evidence>
<evidence type="ECO:0000256" key="3">
    <source>
        <dbReference type="ARBA" id="ARBA00022829"/>
    </source>
</evidence>
<name>A0A2M8FEN1_9BACT</name>